<gene>
    <name evidence="2" type="ORF">METZ01_LOCUS412097</name>
</gene>
<feature type="compositionally biased region" description="Polar residues" evidence="1">
    <location>
        <begin position="184"/>
        <end position="204"/>
    </location>
</feature>
<evidence type="ECO:0000313" key="2">
    <source>
        <dbReference type="EMBL" id="SVD59243.1"/>
    </source>
</evidence>
<feature type="non-terminal residue" evidence="2">
    <location>
        <position position="1"/>
    </location>
</feature>
<reference evidence="2" key="1">
    <citation type="submission" date="2018-05" db="EMBL/GenBank/DDBJ databases">
        <authorList>
            <person name="Lanie J.A."/>
            <person name="Ng W.-L."/>
            <person name="Kazmierczak K.M."/>
            <person name="Andrzejewski T.M."/>
            <person name="Davidsen T.M."/>
            <person name="Wayne K.J."/>
            <person name="Tettelin H."/>
            <person name="Glass J.I."/>
            <person name="Rusch D."/>
            <person name="Podicherti R."/>
            <person name="Tsui H.-C.T."/>
            <person name="Winkler M.E."/>
        </authorList>
    </citation>
    <scope>NUCLEOTIDE SEQUENCE</scope>
</reference>
<organism evidence="2">
    <name type="scientific">marine metagenome</name>
    <dbReference type="NCBI Taxonomy" id="408172"/>
    <lineage>
        <taxon>unclassified sequences</taxon>
        <taxon>metagenomes</taxon>
        <taxon>ecological metagenomes</taxon>
    </lineage>
</organism>
<evidence type="ECO:0000256" key="1">
    <source>
        <dbReference type="SAM" id="MobiDB-lite"/>
    </source>
</evidence>
<feature type="non-terminal residue" evidence="2">
    <location>
        <position position="277"/>
    </location>
</feature>
<name>A0A382WKD3_9ZZZZ</name>
<feature type="region of interest" description="Disordered" evidence="1">
    <location>
        <begin position="184"/>
        <end position="205"/>
    </location>
</feature>
<proteinExistence type="predicted"/>
<sequence length="277" mass="30131">SSWDLGNMTNKIQLDITERQAFADGMEFGDVGAYERLKAKARYAVDPQAAAQTGITDLDKAPVNTEGLVEFAADVMILTPVDRSKGNGRLFYDWGNRGNIRALQFFQDAVGSNEPLSSDHAGNGYFFRRGYAVAFAAWQGDLLAGDGRFLLDLPVAIEDDGAAITGPVRSEFILEQAGVTTQPLSGWSNTRSHPTVSMDTSKAQFSRRPYADAPRELVPADQWMFARNEGGIGLDGVAKQTAIVPSNTNIYLPVGFEPGWIYELIYTGRDPLVLGLG</sequence>
<dbReference type="EMBL" id="UINC01160536">
    <property type="protein sequence ID" value="SVD59243.1"/>
    <property type="molecule type" value="Genomic_DNA"/>
</dbReference>
<dbReference type="AlphaFoldDB" id="A0A382WKD3"/>
<accession>A0A382WKD3</accession>
<protein>
    <submittedName>
        <fullName evidence="2">Uncharacterized protein</fullName>
    </submittedName>
</protein>